<sequence>MFPPLAYLQWIEGRPAAAEHDLGSSDLRRLPAGDPDDPVPPRLRGRSAPEYDRSLRERVAAEYGVDEANVLLTAGATHGGFLASATAAALARERDGGRDGDAAASASFHAGGADGPRPWALVEEPGYEPLVETPRGIGSRVARFRRPGPAYDLDPERVAAAAADLAGPLAHVTVTNRHNPTGALTDRATLAATAEVAADRGGFLLVDEVYAPYTVGADGEGRSDETAAIGGAFGGPTGAGLPATVTVGSLTKFHGLGGLRVGWITGPQAFVERARLVEHHVPALAAPSVALARRFFAHRDDLVGDAREHCRRNHELLAAFLDGRDDLAGSVEPGSPFAYLEHERVDGDAVSEAAWDAGMLVVPGRFFGLDDGVRVSLGRAPDDCAAALEAFGRVLDGL</sequence>
<dbReference type="InterPro" id="IPR015424">
    <property type="entry name" value="PyrdxlP-dep_Trfase"/>
</dbReference>
<evidence type="ECO:0000313" key="5">
    <source>
        <dbReference type="Proteomes" id="UP000826254"/>
    </source>
</evidence>
<dbReference type="PANTHER" id="PTHR43510:SF1">
    <property type="entry name" value="AMINOTRANSFERASE FUNCTION, HYPOTHETICAL (EUROFUNG)"/>
    <property type="match status" value="1"/>
</dbReference>
<dbReference type="Pfam" id="PF00155">
    <property type="entry name" value="Aminotran_1_2"/>
    <property type="match status" value="1"/>
</dbReference>
<dbReference type="AlphaFoldDB" id="A0A8T8WEQ3"/>
<dbReference type="InterPro" id="IPR004838">
    <property type="entry name" value="NHTrfase_class1_PyrdxlP-BS"/>
</dbReference>
<dbReference type="EMBL" id="CP081958">
    <property type="protein sequence ID" value="QZP38352.1"/>
    <property type="molecule type" value="Genomic_DNA"/>
</dbReference>
<accession>A0A8T8WEQ3</accession>
<keyword evidence="1" id="KW-0808">Transferase</keyword>
<reference evidence="4 5" key="1">
    <citation type="journal article" date="2021" name="Int. J. Syst. Evol. Microbiol.">
        <title>Halobaculum halophilum sp. nov. and Halobaculum salinum sp. nov., isolated from salt lake and saline soil.</title>
        <authorList>
            <person name="Cui H.L."/>
            <person name="Shi X.W."/>
            <person name="Yin X.M."/>
            <person name="Yang X.Y."/>
            <person name="Hou J."/>
            <person name="Zhu L."/>
        </authorList>
    </citation>
    <scope>NUCLEOTIDE SEQUENCE [LARGE SCALE GENOMIC DNA]</scope>
    <source>
        <strain evidence="4 5">NBRC 109044</strain>
    </source>
</reference>
<dbReference type="Proteomes" id="UP000826254">
    <property type="component" value="Chromosome"/>
</dbReference>
<dbReference type="RefSeq" id="WP_222608152.1">
    <property type="nucleotide sequence ID" value="NZ_CP081958.1"/>
</dbReference>
<dbReference type="EC" id="2.6.1.-" evidence="1"/>
<dbReference type="Gene3D" id="3.40.640.10">
    <property type="entry name" value="Type I PLP-dependent aspartate aminotransferase-like (Major domain)"/>
    <property type="match status" value="1"/>
</dbReference>
<dbReference type="InterPro" id="IPR015421">
    <property type="entry name" value="PyrdxlP-dep_Trfase_major"/>
</dbReference>
<feature type="compositionally biased region" description="Low complexity" evidence="2">
    <location>
        <begin position="102"/>
        <end position="111"/>
    </location>
</feature>
<dbReference type="InterPro" id="IPR015422">
    <property type="entry name" value="PyrdxlP-dep_Trfase_small"/>
</dbReference>
<evidence type="ECO:0000256" key="1">
    <source>
        <dbReference type="RuleBase" id="RU000481"/>
    </source>
</evidence>
<dbReference type="PROSITE" id="PS00105">
    <property type="entry name" value="AA_TRANSFER_CLASS_1"/>
    <property type="match status" value="1"/>
</dbReference>
<protein>
    <recommendedName>
        <fullName evidence="1">Aminotransferase</fullName>
        <ecNumber evidence="1">2.6.1.-</ecNumber>
    </recommendedName>
</protein>
<dbReference type="GO" id="GO:0008483">
    <property type="term" value="F:transaminase activity"/>
    <property type="evidence" value="ECO:0007669"/>
    <property type="project" value="UniProtKB-KW"/>
</dbReference>
<dbReference type="GO" id="GO:0030170">
    <property type="term" value="F:pyridoxal phosphate binding"/>
    <property type="evidence" value="ECO:0007669"/>
    <property type="project" value="InterPro"/>
</dbReference>
<dbReference type="SUPFAM" id="SSF53383">
    <property type="entry name" value="PLP-dependent transferases"/>
    <property type="match status" value="1"/>
</dbReference>
<feature type="domain" description="Aminotransferase class I/classII large" evidence="3">
    <location>
        <begin position="121"/>
        <end position="391"/>
    </location>
</feature>
<feature type="region of interest" description="Disordered" evidence="2">
    <location>
        <begin position="96"/>
        <end position="119"/>
    </location>
</feature>
<dbReference type="CDD" id="cd00609">
    <property type="entry name" value="AAT_like"/>
    <property type="match status" value="1"/>
</dbReference>
<evidence type="ECO:0000313" key="4">
    <source>
        <dbReference type="EMBL" id="QZP38352.1"/>
    </source>
</evidence>
<comment type="cofactor">
    <cofactor evidence="1">
        <name>pyridoxal 5'-phosphate</name>
        <dbReference type="ChEBI" id="CHEBI:597326"/>
    </cofactor>
</comment>
<keyword evidence="1 4" id="KW-0032">Aminotransferase</keyword>
<comment type="similarity">
    <text evidence="1">Belongs to the class-I pyridoxal-phosphate-dependent aminotransferase family.</text>
</comment>
<proteinExistence type="inferred from homology"/>
<dbReference type="GeneID" id="67177316"/>
<name>A0A8T8WEQ3_9EURY</name>
<dbReference type="Gene3D" id="3.90.1150.10">
    <property type="entry name" value="Aspartate Aminotransferase, domain 1"/>
    <property type="match status" value="1"/>
</dbReference>
<dbReference type="KEGG" id="hmp:K6T50_04200"/>
<keyword evidence="5" id="KW-1185">Reference proteome</keyword>
<dbReference type="InterPro" id="IPR004839">
    <property type="entry name" value="Aminotransferase_I/II_large"/>
</dbReference>
<gene>
    <name evidence="4" type="ORF">K6T50_04200</name>
</gene>
<organism evidence="4 5">
    <name type="scientific">Halobaculum magnesiiphilum</name>
    <dbReference type="NCBI Taxonomy" id="1017351"/>
    <lineage>
        <taxon>Archaea</taxon>
        <taxon>Methanobacteriati</taxon>
        <taxon>Methanobacteriota</taxon>
        <taxon>Stenosarchaea group</taxon>
        <taxon>Halobacteria</taxon>
        <taxon>Halobacteriales</taxon>
        <taxon>Haloferacaceae</taxon>
        <taxon>Halobaculum</taxon>
    </lineage>
</organism>
<dbReference type="PANTHER" id="PTHR43510">
    <property type="entry name" value="AMINOTRANSFERASE FUNCTION, HYPOTHETICAL (EUROFUNG)"/>
    <property type="match status" value="1"/>
</dbReference>
<feature type="compositionally biased region" description="Basic and acidic residues" evidence="2">
    <location>
        <begin position="21"/>
        <end position="31"/>
    </location>
</feature>
<evidence type="ECO:0000256" key="2">
    <source>
        <dbReference type="SAM" id="MobiDB-lite"/>
    </source>
</evidence>
<evidence type="ECO:0000259" key="3">
    <source>
        <dbReference type="Pfam" id="PF00155"/>
    </source>
</evidence>
<feature type="region of interest" description="Disordered" evidence="2">
    <location>
        <begin position="21"/>
        <end position="51"/>
    </location>
</feature>